<sequence>VDLTENGKTEAVKRQNGSNYTVVFTINADVPPPILRFQKKWIVNW</sequence>
<organism evidence="1">
    <name type="scientific">human gut metagenome</name>
    <dbReference type="NCBI Taxonomy" id="408170"/>
    <lineage>
        <taxon>unclassified sequences</taxon>
        <taxon>metagenomes</taxon>
        <taxon>organismal metagenomes</taxon>
    </lineage>
</organism>
<comment type="caution">
    <text evidence="1">The sequence shown here is derived from an EMBL/GenBank/DDBJ whole genome shotgun (WGS) entry which is preliminary data.</text>
</comment>
<dbReference type="EMBL" id="AZMM01018909">
    <property type="protein sequence ID" value="ETJ16073.1"/>
    <property type="molecule type" value="Genomic_DNA"/>
</dbReference>
<proteinExistence type="predicted"/>
<reference evidence="1" key="1">
    <citation type="submission" date="2013-12" db="EMBL/GenBank/DDBJ databases">
        <title>A Varibaculum cambriense genome reconstructed from a premature infant gut community with otherwise low bacterial novelty that shifts toward anaerobic metabolism during the third week of life.</title>
        <authorList>
            <person name="Brown C.T."/>
            <person name="Sharon I."/>
            <person name="Thomas B.C."/>
            <person name="Castelle C.J."/>
            <person name="Morowitz M.J."/>
            <person name="Banfield J.F."/>
        </authorList>
    </citation>
    <scope>NUCLEOTIDE SEQUENCE</scope>
</reference>
<accession>W1WD38</accession>
<gene>
    <name evidence="1" type="ORF">Q604_UNBc4C00128G0002</name>
</gene>
<name>W1WD38_9ZZZZ</name>
<dbReference type="AlphaFoldDB" id="W1WD38"/>
<protein>
    <recommendedName>
        <fullName evidence="2">N-acetylmuramoyl-L-alanine amidase</fullName>
    </recommendedName>
</protein>
<evidence type="ECO:0008006" key="2">
    <source>
        <dbReference type="Google" id="ProtNLM"/>
    </source>
</evidence>
<feature type="non-terminal residue" evidence="1">
    <location>
        <position position="1"/>
    </location>
</feature>
<evidence type="ECO:0000313" key="1">
    <source>
        <dbReference type="EMBL" id="ETJ16073.1"/>
    </source>
</evidence>